<reference evidence="1" key="1">
    <citation type="submission" date="2014-09" db="EMBL/GenBank/DDBJ databases">
        <authorList>
            <person name="Magalhaes I.L.F."/>
            <person name="Oliveira U."/>
            <person name="Santos F.R."/>
            <person name="Vidigal T.H.D.A."/>
            <person name="Brescovit A.D."/>
            <person name="Santos A.J."/>
        </authorList>
    </citation>
    <scope>NUCLEOTIDE SEQUENCE</scope>
    <source>
        <tissue evidence="1">Shoot tissue taken approximately 20 cm above the soil surface</tissue>
    </source>
</reference>
<proteinExistence type="predicted"/>
<dbReference type="AlphaFoldDB" id="A0A0A9H8F4"/>
<sequence length="35" mass="4201">MNNKSYLVKSIWQICCITHAAYRTHICTNKWRFGL</sequence>
<accession>A0A0A9H8F4</accession>
<name>A0A0A9H8F4_ARUDO</name>
<organism evidence="1">
    <name type="scientific">Arundo donax</name>
    <name type="common">Giant reed</name>
    <name type="synonym">Donax arundinaceus</name>
    <dbReference type="NCBI Taxonomy" id="35708"/>
    <lineage>
        <taxon>Eukaryota</taxon>
        <taxon>Viridiplantae</taxon>
        <taxon>Streptophyta</taxon>
        <taxon>Embryophyta</taxon>
        <taxon>Tracheophyta</taxon>
        <taxon>Spermatophyta</taxon>
        <taxon>Magnoliopsida</taxon>
        <taxon>Liliopsida</taxon>
        <taxon>Poales</taxon>
        <taxon>Poaceae</taxon>
        <taxon>PACMAD clade</taxon>
        <taxon>Arundinoideae</taxon>
        <taxon>Arundineae</taxon>
        <taxon>Arundo</taxon>
    </lineage>
</organism>
<evidence type="ECO:0000313" key="1">
    <source>
        <dbReference type="EMBL" id="JAE33495.1"/>
    </source>
</evidence>
<protein>
    <submittedName>
        <fullName evidence="1">Uncharacterized protein</fullName>
    </submittedName>
</protein>
<reference evidence="1" key="2">
    <citation type="journal article" date="2015" name="Data Brief">
        <title>Shoot transcriptome of the giant reed, Arundo donax.</title>
        <authorList>
            <person name="Barrero R.A."/>
            <person name="Guerrero F.D."/>
            <person name="Moolhuijzen P."/>
            <person name="Goolsby J.A."/>
            <person name="Tidwell J."/>
            <person name="Bellgard S.E."/>
            <person name="Bellgard M.I."/>
        </authorList>
    </citation>
    <scope>NUCLEOTIDE SEQUENCE</scope>
    <source>
        <tissue evidence="1">Shoot tissue taken approximately 20 cm above the soil surface</tissue>
    </source>
</reference>
<dbReference type="EMBL" id="GBRH01164401">
    <property type="protein sequence ID" value="JAE33495.1"/>
    <property type="molecule type" value="Transcribed_RNA"/>
</dbReference>